<dbReference type="PANTHER" id="PTHR34606:SF4">
    <property type="entry name" value="OUTER MEMBRANE LIPOPROTEIN DOLP"/>
    <property type="match status" value="1"/>
</dbReference>
<dbReference type="InterPro" id="IPR051686">
    <property type="entry name" value="Lipoprotein_DolP"/>
</dbReference>
<accession>A0A918P272</accession>
<evidence type="ECO:0000256" key="1">
    <source>
        <dbReference type="ARBA" id="ARBA00022729"/>
    </source>
</evidence>
<dbReference type="InterPro" id="IPR014004">
    <property type="entry name" value="Transpt-assoc_nodulatn_dom_bac"/>
</dbReference>
<keyword evidence="5" id="KW-1185">Reference proteome</keyword>
<evidence type="ECO:0000313" key="4">
    <source>
        <dbReference type="EMBL" id="GGY15278.1"/>
    </source>
</evidence>
<dbReference type="Pfam" id="PF04972">
    <property type="entry name" value="BON"/>
    <property type="match status" value="2"/>
</dbReference>
<sequence>MKKRLCLALLGGLVAGTQLTACVPLVAGAAVGGAALVASDRRTSGAYVDDQGIEVKLLSQLSSRYPAAHININSYNRAVLITGEVPDEASRSQVELTVRAIPNVRKVYNYTTLEPASPLSQRNNDTWITTKVRARLIDGKNIPSQTVKVVTERGVTYLLGLVTEAEGQAVVDIVRSTSGVQKVVPLFETLQSVPSAAS</sequence>
<protein>
    <recommendedName>
        <fullName evidence="3">BON domain-containing protein</fullName>
    </recommendedName>
</protein>
<evidence type="ECO:0000259" key="3">
    <source>
        <dbReference type="PROSITE" id="PS50914"/>
    </source>
</evidence>
<feature type="domain" description="BON" evidence="3">
    <location>
        <begin position="49"/>
        <end position="115"/>
    </location>
</feature>
<dbReference type="SMART" id="SM00749">
    <property type="entry name" value="BON"/>
    <property type="match status" value="2"/>
</dbReference>
<dbReference type="InterPro" id="IPR007055">
    <property type="entry name" value="BON_dom"/>
</dbReference>
<gene>
    <name evidence="4" type="ORF">GCM10011289_18100</name>
</gene>
<feature type="chain" id="PRO_5037379781" description="BON domain-containing protein" evidence="2">
    <location>
        <begin position="21"/>
        <end position="198"/>
    </location>
</feature>
<keyword evidence="1 2" id="KW-0732">Signal</keyword>
<dbReference type="EMBL" id="BMYX01000009">
    <property type="protein sequence ID" value="GGY15278.1"/>
    <property type="molecule type" value="Genomic_DNA"/>
</dbReference>
<dbReference type="Gene3D" id="3.40.1520.20">
    <property type="match status" value="1"/>
</dbReference>
<feature type="domain" description="BON" evidence="3">
    <location>
        <begin position="124"/>
        <end position="194"/>
    </location>
</feature>
<dbReference type="AlphaFoldDB" id="A0A918P272"/>
<dbReference type="PROSITE" id="PS50914">
    <property type="entry name" value="BON"/>
    <property type="match status" value="2"/>
</dbReference>
<feature type="signal peptide" evidence="2">
    <location>
        <begin position="1"/>
        <end position="20"/>
    </location>
</feature>
<reference evidence="4" key="2">
    <citation type="submission" date="2020-09" db="EMBL/GenBank/DDBJ databases">
        <authorList>
            <person name="Sun Q."/>
            <person name="Kim S."/>
        </authorList>
    </citation>
    <scope>NUCLEOTIDE SEQUENCE</scope>
    <source>
        <strain evidence="4">KCTC 32182</strain>
    </source>
</reference>
<name>A0A918P272_9NEIS</name>
<dbReference type="Proteomes" id="UP000645257">
    <property type="component" value="Unassembled WGS sequence"/>
</dbReference>
<dbReference type="PANTHER" id="PTHR34606">
    <property type="entry name" value="BON DOMAIN-CONTAINING PROTEIN"/>
    <property type="match status" value="1"/>
</dbReference>
<comment type="caution">
    <text evidence="4">The sequence shown here is derived from an EMBL/GenBank/DDBJ whole genome shotgun (WGS) entry which is preliminary data.</text>
</comment>
<organism evidence="4 5">
    <name type="scientific">Paludibacterium paludis</name>
    <dbReference type="NCBI Taxonomy" id="1225769"/>
    <lineage>
        <taxon>Bacteria</taxon>
        <taxon>Pseudomonadati</taxon>
        <taxon>Pseudomonadota</taxon>
        <taxon>Betaproteobacteria</taxon>
        <taxon>Neisseriales</taxon>
        <taxon>Chromobacteriaceae</taxon>
        <taxon>Paludibacterium</taxon>
    </lineage>
</organism>
<evidence type="ECO:0000256" key="2">
    <source>
        <dbReference type="SAM" id="SignalP"/>
    </source>
</evidence>
<reference evidence="4" key="1">
    <citation type="journal article" date="2014" name="Int. J. Syst. Evol. Microbiol.">
        <title>Complete genome sequence of Corynebacterium casei LMG S-19264T (=DSM 44701T), isolated from a smear-ripened cheese.</title>
        <authorList>
            <consortium name="US DOE Joint Genome Institute (JGI-PGF)"/>
            <person name="Walter F."/>
            <person name="Albersmeier A."/>
            <person name="Kalinowski J."/>
            <person name="Ruckert C."/>
        </authorList>
    </citation>
    <scope>NUCLEOTIDE SEQUENCE</scope>
    <source>
        <strain evidence="4">KCTC 32182</strain>
    </source>
</reference>
<evidence type="ECO:0000313" key="5">
    <source>
        <dbReference type="Proteomes" id="UP000645257"/>
    </source>
</evidence>
<proteinExistence type="predicted"/>